<feature type="transmembrane region" description="Helical" evidence="6">
    <location>
        <begin position="713"/>
        <end position="733"/>
    </location>
</feature>
<proteinExistence type="predicted"/>
<protein>
    <submittedName>
        <fullName evidence="8">Predicted exporter of the RND superfamily</fullName>
    </submittedName>
</protein>
<feature type="transmembrane region" description="Helical" evidence="6">
    <location>
        <begin position="410"/>
        <end position="427"/>
    </location>
</feature>
<evidence type="ECO:0000256" key="3">
    <source>
        <dbReference type="ARBA" id="ARBA00022692"/>
    </source>
</evidence>
<evidence type="ECO:0000256" key="4">
    <source>
        <dbReference type="ARBA" id="ARBA00022989"/>
    </source>
</evidence>
<feature type="transmembrane region" description="Helical" evidence="6">
    <location>
        <begin position="289"/>
        <end position="309"/>
    </location>
</feature>
<feature type="transmembrane region" description="Helical" evidence="6">
    <location>
        <begin position="638"/>
        <end position="658"/>
    </location>
</feature>
<evidence type="ECO:0000313" key="8">
    <source>
        <dbReference type="EMBL" id="VAW71018.1"/>
    </source>
</evidence>
<feature type="transmembrane region" description="Helical" evidence="6">
    <location>
        <begin position="229"/>
        <end position="248"/>
    </location>
</feature>
<feature type="domain" description="SSD" evidence="7">
    <location>
        <begin position="255"/>
        <end position="380"/>
    </location>
</feature>
<dbReference type="SUPFAM" id="SSF82866">
    <property type="entry name" value="Multidrug efflux transporter AcrB transmembrane domain"/>
    <property type="match status" value="2"/>
</dbReference>
<dbReference type="Gene3D" id="1.20.1640.10">
    <property type="entry name" value="Multidrug efflux transporter AcrB transmembrane domain"/>
    <property type="match status" value="2"/>
</dbReference>
<evidence type="ECO:0000256" key="5">
    <source>
        <dbReference type="ARBA" id="ARBA00023136"/>
    </source>
</evidence>
<evidence type="ECO:0000256" key="6">
    <source>
        <dbReference type="SAM" id="Phobius"/>
    </source>
</evidence>
<comment type="subcellular location">
    <subcellularLocation>
        <location evidence="1">Cell membrane</location>
        <topology evidence="1">Multi-pass membrane protein</topology>
    </subcellularLocation>
</comment>
<feature type="transmembrane region" description="Helical" evidence="6">
    <location>
        <begin position="330"/>
        <end position="347"/>
    </location>
</feature>
<dbReference type="AlphaFoldDB" id="A0A3B0XRZ6"/>
<sequence>MSDFKPLNPNSHKAPNLLMRHRFLWALLSLLLVGFLTSGGSHIQFAADYEVWFTKDNPQYKDFISLQETYDKSDNVIFILAPKNGKVFTHKNLESVVWLTKQAWQIPFSIRVDSVTNFQHTQANGDELKVGDLIRNVKQLSTAELLSLKDIAIREPLLLNRAISKNATVTAVNVTINLPKNKPEGSPTVTAYARELIKKLKLRNPDIEVYLTGLVVMDNAFMEASIKDMGSLTLIMFGLIILGLLLFLRSITATLSILAIIILSIMATMGFSGWLGVKLTPVSAGAPTIVMTIVVANAVHILVTMLQFMRYGRSKVEAMTESLRVNMQPVLLATVTTVIGFLSMHFSDVPPFHDLGKMVALGVVVSMILSMAFLPWLLMIMPMKVKVVKNSTENRSMRGISEFVIKRRGTVLWSFAVISLVLVALIPRNVVNDNIWEYFDKSVKFRVDTDYAAKHLTGPYYMEYSLKASAPGGINSPEYLQKVDSFRDWLLQQEEVVHVNSLTDIMKRLNKNLHADDPEWYRLPDNKNLSAQYLVLYGMSLPYGLDLTNQINVDRSATRVVASLHNLSNNEMIQFHKRTTDWLTANAGDLALTAGSPMFMFSHISLRTVEQMVGGVAFALFLISILIIFSLRSFKIGLISLIPNLIPPVMAFGIWALLIGEVGFALAVGLGMTIGIIVDDTVHFLSKYLRARREESLNAEDAVRYAFDNVGRALVITTVVLTAGFSVLLLSSFKINYDLGLITALTITIALIVDFLLLPALLLKFDTHEYPTADEVSEQITAVDSTQLKTNEV</sequence>
<evidence type="ECO:0000259" key="7">
    <source>
        <dbReference type="PROSITE" id="PS50156"/>
    </source>
</evidence>
<keyword evidence="3 6" id="KW-0812">Transmembrane</keyword>
<evidence type="ECO:0000256" key="1">
    <source>
        <dbReference type="ARBA" id="ARBA00004651"/>
    </source>
</evidence>
<name>A0A3B0XRZ6_9ZZZZ</name>
<dbReference type="Pfam" id="PF03176">
    <property type="entry name" value="MMPL"/>
    <property type="match status" value="2"/>
</dbReference>
<dbReference type="PANTHER" id="PTHR33406">
    <property type="entry name" value="MEMBRANE PROTEIN MJ1562-RELATED"/>
    <property type="match status" value="1"/>
</dbReference>
<feature type="transmembrane region" description="Helical" evidence="6">
    <location>
        <begin position="612"/>
        <end position="631"/>
    </location>
</feature>
<organism evidence="8">
    <name type="scientific">hydrothermal vent metagenome</name>
    <dbReference type="NCBI Taxonomy" id="652676"/>
    <lineage>
        <taxon>unclassified sequences</taxon>
        <taxon>metagenomes</taxon>
        <taxon>ecological metagenomes</taxon>
    </lineage>
</organism>
<feature type="transmembrane region" description="Helical" evidence="6">
    <location>
        <begin position="664"/>
        <end position="685"/>
    </location>
</feature>
<dbReference type="PROSITE" id="PS50156">
    <property type="entry name" value="SSD"/>
    <property type="match status" value="1"/>
</dbReference>
<dbReference type="InterPro" id="IPR050545">
    <property type="entry name" value="Mycobact_MmpL"/>
</dbReference>
<gene>
    <name evidence="8" type="ORF">MNBD_GAMMA12-1421</name>
</gene>
<keyword evidence="2" id="KW-1003">Cell membrane</keyword>
<dbReference type="InterPro" id="IPR004869">
    <property type="entry name" value="MMPL_dom"/>
</dbReference>
<accession>A0A3B0XRZ6</accession>
<dbReference type="EMBL" id="UOFL01000007">
    <property type="protein sequence ID" value="VAW71018.1"/>
    <property type="molecule type" value="Genomic_DNA"/>
</dbReference>
<dbReference type="PANTHER" id="PTHR33406:SF12">
    <property type="entry name" value="BLR2997 PROTEIN"/>
    <property type="match status" value="1"/>
</dbReference>
<reference evidence="8" key="1">
    <citation type="submission" date="2018-06" db="EMBL/GenBank/DDBJ databases">
        <authorList>
            <person name="Zhirakovskaya E."/>
        </authorList>
    </citation>
    <scope>NUCLEOTIDE SEQUENCE</scope>
</reference>
<dbReference type="GO" id="GO:0005886">
    <property type="term" value="C:plasma membrane"/>
    <property type="evidence" value="ECO:0007669"/>
    <property type="project" value="UniProtKB-SubCell"/>
</dbReference>
<feature type="transmembrane region" description="Helical" evidence="6">
    <location>
        <begin position="359"/>
        <end position="380"/>
    </location>
</feature>
<keyword evidence="4 6" id="KW-1133">Transmembrane helix</keyword>
<evidence type="ECO:0000256" key="2">
    <source>
        <dbReference type="ARBA" id="ARBA00022475"/>
    </source>
</evidence>
<dbReference type="InterPro" id="IPR000731">
    <property type="entry name" value="SSD"/>
</dbReference>
<feature type="transmembrane region" description="Helical" evidence="6">
    <location>
        <begin position="255"/>
        <end position="277"/>
    </location>
</feature>
<feature type="transmembrane region" description="Helical" evidence="6">
    <location>
        <begin position="739"/>
        <end position="763"/>
    </location>
</feature>
<keyword evidence="5 6" id="KW-0472">Membrane</keyword>